<keyword evidence="3" id="KW-0274">FAD</keyword>
<dbReference type="OrthoDB" id="9773233at2"/>
<dbReference type="PANTHER" id="PTHR42887">
    <property type="entry name" value="OS12G0638800 PROTEIN"/>
    <property type="match status" value="1"/>
</dbReference>
<comment type="cofactor">
    <cofactor evidence="1">
        <name>FAD</name>
        <dbReference type="ChEBI" id="CHEBI:57692"/>
    </cofactor>
</comment>
<evidence type="ECO:0000313" key="7">
    <source>
        <dbReference type="Proteomes" id="UP000003705"/>
    </source>
</evidence>
<evidence type="ECO:0000259" key="4">
    <source>
        <dbReference type="Pfam" id="PF03486"/>
    </source>
</evidence>
<keyword evidence="7" id="KW-1185">Reference proteome</keyword>
<dbReference type="Pfam" id="PF03486">
    <property type="entry name" value="HI0933_like"/>
    <property type="match status" value="1"/>
</dbReference>
<feature type="domain" description="RsdA/BaiN/AoA(So)-like Rossmann fold-like" evidence="4">
    <location>
        <begin position="2"/>
        <end position="391"/>
    </location>
</feature>
<evidence type="ECO:0000256" key="3">
    <source>
        <dbReference type="ARBA" id="ARBA00022827"/>
    </source>
</evidence>
<reference evidence="6 7" key="1">
    <citation type="submission" date="2010-10" db="EMBL/GenBank/DDBJ databases">
        <authorList>
            <person name="Durkin A.S."/>
            <person name="Madupu R."/>
            <person name="Torralba M."/>
            <person name="Gillis M."/>
            <person name="Methe B."/>
            <person name="Sutton G."/>
            <person name="Nelson K.E."/>
        </authorList>
    </citation>
    <scope>NUCLEOTIDE SEQUENCE [LARGE SCALE GENOMIC DNA]</scope>
    <source>
        <strain evidence="6 7">ACS-146-V-Sch2b</strain>
    </source>
</reference>
<organism evidence="6 7">
    <name type="scientific">Peptoniphilus harei ACS-146-V-Sch2b</name>
    <dbReference type="NCBI Taxonomy" id="908338"/>
    <lineage>
        <taxon>Bacteria</taxon>
        <taxon>Bacillati</taxon>
        <taxon>Bacillota</taxon>
        <taxon>Tissierellia</taxon>
        <taxon>Tissierellales</taxon>
        <taxon>Peptoniphilaceae</taxon>
        <taxon>Peptoniphilus</taxon>
    </lineage>
</organism>
<dbReference type="InterPro" id="IPR023166">
    <property type="entry name" value="BaiN-like_dom_sf"/>
</dbReference>
<dbReference type="EMBL" id="AENP01000008">
    <property type="protein sequence ID" value="EFR33371.1"/>
    <property type="molecule type" value="Genomic_DNA"/>
</dbReference>
<feature type="domain" description="RsdA/BaiN/AoA(So)-like insert" evidence="5">
    <location>
        <begin position="183"/>
        <end position="338"/>
    </location>
</feature>
<evidence type="ECO:0000313" key="6">
    <source>
        <dbReference type="EMBL" id="EFR33371.1"/>
    </source>
</evidence>
<gene>
    <name evidence="6" type="ORF">HMPREF9286_1152</name>
</gene>
<dbReference type="PANTHER" id="PTHR42887:SF2">
    <property type="entry name" value="OS12G0638800 PROTEIN"/>
    <property type="match status" value="1"/>
</dbReference>
<dbReference type="AlphaFoldDB" id="E4KXW1"/>
<evidence type="ECO:0000256" key="1">
    <source>
        <dbReference type="ARBA" id="ARBA00001974"/>
    </source>
</evidence>
<dbReference type="Gene3D" id="3.50.50.60">
    <property type="entry name" value="FAD/NAD(P)-binding domain"/>
    <property type="match status" value="1"/>
</dbReference>
<dbReference type="NCBIfam" id="TIGR00275">
    <property type="entry name" value="aminoacetone oxidase family FAD-binding enzyme"/>
    <property type="match status" value="1"/>
</dbReference>
<dbReference type="Pfam" id="PF22780">
    <property type="entry name" value="HI0933_like_1st"/>
    <property type="match status" value="1"/>
</dbReference>
<evidence type="ECO:0000256" key="2">
    <source>
        <dbReference type="ARBA" id="ARBA00022630"/>
    </source>
</evidence>
<evidence type="ECO:0000259" key="5">
    <source>
        <dbReference type="Pfam" id="PF22780"/>
    </source>
</evidence>
<dbReference type="Gene3D" id="1.10.8.260">
    <property type="entry name" value="HI0933 insert domain-like"/>
    <property type="match status" value="1"/>
</dbReference>
<dbReference type="InterPro" id="IPR036188">
    <property type="entry name" value="FAD/NAD-bd_sf"/>
</dbReference>
<keyword evidence="2" id="KW-0285">Flavoprotein</keyword>
<dbReference type="SUPFAM" id="SSF160996">
    <property type="entry name" value="HI0933 insert domain-like"/>
    <property type="match status" value="1"/>
</dbReference>
<accession>E4KXW1</accession>
<dbReference type="InterPro" id="IPR055178">
    <property type="entry name" value="RsdA/BaiN/AoA(So)-like_dom"/>
</dbReference>
<name>E4KXW1_9FIRM</name>
<sequence length="400" mass="44875">MDIIIIGAGASGIVTAINAKNENNRVILLEKNDRIGKKLLATGNGRCNYTNMNLSEKNYSSPDFVKRTLEDFSNEDLINYFRILGLESTLDGKRAYPISLKANSVLNILIYWLEKKGIEVKTKSQVKEIKKTKKGYEVITNEETLRADVVVAAFGGKAMPASGSDGVSFEILKKMGIRVTDLKPALTQLKLESKYLKHLSGTKVIGRARLLRGEKVIDEREGEILFTNYGISGPPILDMSVNTKEGDVIEVPLINNLKKDSIDMVYNRYYMFPDFSLEEFLMGLVDKKFIHYIVDSLYMDKNTAMNMISMGDFEKIIGLLLRSRFKVTGNTGFKNAQVTRGGVSLDEVSPENYEAKKYKDLYIIGEALDIDGDCGGYNLHFAFGCGYRLGKILREKNLQK</sequence>
<comment type="caution">
    <text evidence="6">The sequence shown here is derived from an EMBL/GenBank/DDBJ whole genome shotgun (WGS) entry which is preliminary data.</text>
</comment>
<dbReference type="eggNOG" id="COG2081">
    <property type="taxonomic scope" value="Bacteria"/>
</dbReference>
<dbReference type="InterPro" id="IPR004792">
    <property type="entry name" value="BaiN-like"/>
</dbReference>
<dbReference type="Proteomes" id="UP000003705">
    <property type="component" value="Unassembled WGS sequence"/>
</dbReference>
<dbReference type="Gene3D" id="2.40.30.10">
    <property type="entry name" value="Translation factors"/>
    <property type="match status" value="1"/>
</dbReference>
<protein>
    <submittedName>
        <fullName evidence="6">Flavoprotein family protein</fullName>
    </submittedName>
</protein>
<dbReference type="InterPro" id="IPR057661">
    <property type="entry name" value="RsdA/BaiN/AoA(So)_Rossmann"/>
</dbReference>
<proteinExistence type="predicted"/>
<dbReference type="SUPFAM" id="SSF51905">
    <property type="entry name" value="FAD/NAD(P)-binding domain"/>
    <property type="match status" value="1"/>
</dbReference>
<dbReference type="RefSeq" id="WP_005955950.1">
    <property type="nucleotide sequence ID" value="NZ_AENP01000008.1"/>
</dbReference>